<dbReference type="Proteomes" id="UP001404845">
    <property type="component" value="Unassembled WGS sequence"/>
</dbReference>
<gene>
    <name evidence="1" type="ORF">PUR21_12145</name>
</gene>
<dbReference type="RefSeq" id="WP_012752703.1">
    <property type="nucleotide sequence ID" value="NZ_JACWCW010000093.1"/>
</dbReference>
<proteinExistence type="predicted"/>
<reference evidence="1 2" key="1">
    <citation type="journal article" date="2023" name="PLoS ONE">
        <title>Complete genome assembly of Hawai'i environmental nontuberculous mycobacteria reveals unexpected co-isolation with methylobacteria.</title>
        <authorList>
            <person name="Hendrix J."/>
            <person name="Epperson L.E."/>
            <person name="Tong E.I."/>
            <person name="Chan Y.L."/>
            <person name="Hasan N.A."/>
            <person name="Dawrs S.N."/>
            <person name="Norton G.J."/>
            <person name="Virdi R."/>
            <person name="Crooks J.L."/>
            <person name="Chan E.D."/>
            <person name="Honda J.R."/>
            <person name="Strong M."/>
        </authorList>
    </citation>
    <scope>NUCLEOTIDE SEQUENCE [LARGE SCALE GENOMIC DNA]</scope>
    <source>
        <strain evidence="1 2">NJH_HI01</strain>
    </source>
</reference>
<keyword evidence="2" id="KW-1185">Reference proteome</keyword>
<name>A0ABU9ZAV4_9HYPH</name>
<comment type="caution">
    <text evidence="1">The sequence shown here is derived from an EMBL/GenBank/DDBJ whole genome shotgun (WGS) entry which is preliminary data.</text>
</comment>
<evidence type="ECO:0000313" key="2">
    <source>
        <dbReference type="Proteomes" id="UP001404845"/>
    </source>
</evidence>
<protein>
    <submittedName>
        <fullName evidence="1">Uncharacterized protein</fullName>
    </submittedName>
</protein>
<dbReference type="EMBL" id="JAQYXL010000001">
    <property type="protein sequence ID" value="MEN3228374.1"/>
    <property type="molecule type" value="Genomic_DNA"/>
</dbReference>
<accession>A0ABU9ZAV4</accession>
<evidence type="ECO:0000313" key="1">
    <source>
        <dbReference type="EMBL" id="MEN3228374.1"/>
    </source>
</evidence>
<organism evidence="1 2">
    <name type="scientific">Methylorubrum rhodesianum</name>
    <dbReference type="NCBI Taxonomy" id="29427"/>
    <lineage>
        <taxon>Bacteria</taxon>
        <taxon>Pseudomonadati</taxon>
        <taxon>Pseudomonadota</taxon>
        <taxon>Alphaproteobacteria</taxon>
        <taxon>Hyphomicrobiales</taxon>
        <taxon>Methylobacteriaceae</taxon>
        <taxon>Methylorubrum</taxon>
    </lineage>
</organism>
<sequence>MTAAEARTRGARLAAALDDADPVEIRSILRGLTPRQALRVVRAAAAAQGGRLRIG</sequence>